<proteinExistence type="predicted"/>
<dbReference type="Proteomes" id="UP000050345">
    <property type="component" value="Unassembled WGS sequence"/>
</dbReference>
<feature type="domain" description="Flavodoxin-like fold" evidence="2">
    <location>
        <begin position="2"/>
        <end position="155"/>
    </location>
</feature>
<comment type="caution">
    <text evidence="3">The sequence shown here is derived from an EMBL/GenBank/DDBJ whole genome shotgun (WGS) entry which is preliminary data.</text>
</comment>
<dbReference type="RefSeq" id="WP_044322261.1">
    <property type="nucleotide sequence ID" value="NZ_JYHD01000132.1"/>
</dbReference>
<evidence type="ECO:0000313" key="4">
    <source>
        <dbReference type="Proteomes" id="UP000050345"/>
    </source>
</evidence>
<dbReference type="EMBL" id="LJQF01000309">
    <property type="protein sequence ID" value="KPX09276.1"/>
    <property type="molecule type" value="Genomic_DNA"/>
</dbReference>
<dbReference type="PANTHER" id="PTHR47307:SF1">
    <property type="entry name" value="GLUTATHIONE-REGULATED POTASSIUM-EFFLUX SYSTEM ANCILLARY PROTEIN KEFG"/>
    <property type="match status" value="1"/>
</dbReference>
<dbReference type="GO" id="GO:0003955">
    <property type="term" value="F:NAD(P)H dehydrogenase (quinone) activity"/>
    <property type="evidence" value="ECO:0007669"/>
    <property type="project" value="TreeGrafter"/>
</dbReference>
<dbReference type="InterPro" id="IPR046980">
    <property type="entry name" value="KefG/KefF"/>
</dbReference>
<organism evidence="3 4">
    <name type="scientific">Pseudomonas syringae pv. daphniphylli</name>
    <dbReference type="NCBI Taxonomy" id="264455"/>
    <lineage>
        <taxon>Bacteria</taxon>
        <taxon>Pseudomonadati</taxon>
        <taxon>Pseudomonadota</taxon>
        <taxon>Gammaproteobacteria</taxon>
        <taxon>Pseudomonadales</taxon>
        <taxon>Pseudomonadaceae</taxon>
        <taxon>Pseudomonas</taxon>
        <taxon>Pseudomonas syringae</taxon>
    </lineage>
</organism>
<dbReference type="AlphaFoldDB" id="A0A9X0KV71"/>
<evidence type="ECO:0000256" key="1">
    <source>
        <dbReference type="ARBA" id="ARBA00023002"/>
    </source>
</evidence>
<dbReference type="Gene3D" id="3.40.50.360">
    <property type="match status" value="1"/>
</dbReference>
<dbReference type="Pfam" id="PF02525">
    <property type="entry name" value="Flavodoxin_2"/>
    <property type="match status" value="1"/>
</dbReference>
<dbReference type="GO" id="GO:0009055">
    <property type="term" value="F:electron transfer activity"/>
    <property type="evidence" value="ECO:0007669"/>
    <property type="project" value="TreeGrafter"/>
</dbReference>
<protein>
    <submittedName>
        <fullName evidence="3">NADPH oxidoreductase</fullName>
    </submittedName>
</protein>
<keyword evidence="1" id="KW-0560">Oxidoreductase</keyword>
<dbReference type="GO" id="GO:0010181">
    <property type="term" value="F:FMN binding"/>
    <property type="evidence" value="ECO:0007669"/>
    <property type="project" value="TreeGrafter"/>
</dbReference>
<evidence type="ECO:0000313" key="3">
    <source>
        <dbReference type="EMBL" id="KPX09276.1"/>
    </source>
</evidence>
<dbReference type="InterPro" id="IPR029039">
    <property type="entry name" value="Flavoprotein-like_sf"/>
</dbReference>
<sequence length="194" mass="21689">MSKILIISGHPDVEHSLANRTILNELADEPNITVEKRYLDKLYPDFHVDVATEQAALVEADIIVWQFPFHWYALPALLKKWIDDVLVFGFAHGTGGDKLHGKKLILSFTTGAPENAYAHGQPMNFTVEEFLPPLRQTAMLCGMDLQDAVYSTGMMFIPGVSSATDRTNVVTRALHHAERVAALYRSLCVKRQPT</sequence>
<dbReference type="PANTHER" id="PTHR47307">
    <property type="entry name" value="GLUTATHIONE-REGULATED POTASSIUM-EFFLUX SYSTEM ANCILLARY PROTEIN KEFG"/>
    <property type="match status" value="1"/>
</dbReference>
<accession>A0A9X0KV71</accession>
<dbReference type="InterPro" id="IPR003680">
    <property type="entry name" value="Flavodoxin_fold"/>
</dbReference>
<reference evidence="3 4" key="1">
    <citation type="submission" date="2015-09" db="EMBL/GenBank/DDBJ databases">
        <title>Genome announcement of multiple Pseudomonas syringae strains.</title>
        <authorList>
            <person name="Thakur S."/>
            <person name="Wang P.W."/>
            <person name="Gong Y."/>
            <person name="Weir B.S."/>
            <person name="Guttman D.S."/>
        </authorList>
    </citation>
    <scope>NUCLEOTIDE SEQUENCE [LARGE SCALE GENOMIC DNA]</scope>
    <source>
        <strain evidence="3 4">ICMP9757</strain>
    </source>
</reference>
<name>A0A9X0KV71_PSESX</name>
<gene>
    <name evidence="3" type="ORF">ALO73_00824</name>
</gene>
<dbReference type="SUPFAM" id="SSF52218">
    <property type="entry name" value="Flavoproteins"/>
    <property type="match status" value="1"/>
</dbReference>
<evidence type="ECO:0000259" key="2">
    <source>
        <dbReference type="Pfam" id="PF02525"/>
    </source>
</evidence>